<reference evidence="1" key="2">
    <citation type="submission" date="2015-06" db="UniProtKB">
        <authorList>
            <consortium name="EnsemblMetazoa"/>
        </authorList>
    </citation>
    <scope>IDENTIFICATION</scope>
</reference>
<dbReference type="AlphaFoldDB" id="T1KQ97"/>
<name>T1KQ97_TETUR</name>
<dbReference type="SUPFAM" id="SSF52047">
    <property type="entry name" value="RNI-like"/>
    <property type="match status" value="1"/>
</dbReference>
<accession>T1KQ97</accession>
<evidence type="ECO:0000313" key="1">
    <source>
        <dbReference type="EnsemblMetazoa" id="tetur17g03360.1"/>
    </source>
</evidence>
<evidence type="ECO:0000313" key="2">
    <source>
        <dbReference type="Proteomes" id="UP000015104"/>
    </source>
</evidence>
<keyword evidence="2" id="KW-1185">Reference proteome</keyword>
<dbReference type="EnsemblMetazoa" id="tetur17g03360.1">
    <property type="protein sequence ID" value="tetur17g03360.1"/>
    <property type="gene ID" value="tetur17g03360"/>
</dbReference>
<dbReference type="HOGENOM" id="CLU_029073_0_0_1"/>
<organism evidence="1 2">
    <name type="scientific">Tetranychus urticae</name>
    <name type="common">Two-spotted spider mite</name>
    <dbReference type="NCBI Taxonomy" id="32264"/>
    <lineage>
        <taxon>Eukaryota</taxon>
        <taxon>Metazoa</taxon>
        <taxon>Ecdysozoa</taxon>
        <taxon>Arthropoda</taxon>
        <taxon>Chelicerata</taxon>
        <taxon>Arachnida</taxon>
        <taxon>Acari</taxon>
        <taxon>Acariformes</taxon>
        <taxon>Trombidiformes</taxon>
        <taxon>Prostigmata</taxon>
        <taxon>Eleutherengona</taxon>
        <taxon>Raphignathae</taxon>
        <taxon>Tetranychoidea</taxon>
        <taxon>Tetranychidae</taxon>
        <taxon>Tetranychus</taxon>
    </lineage>
</organism>
<dbReference type="Gene3D" id="3.80.10.10">
    <property type="entry name" value="Ribonuclease Inhibitor"/>
    <property type="match status" value="1"/>
</dbReference>
<sequence>MSTSTPPKRIIDLDEDCLLEIFSHIHDLQVGERWKVIIYKNRLKSVKYLMHSNREPKLAKDTVYFHGYGPLKVNDQVNLFPNIEVLDLRAKLDQKLNENDILHFVNKANKLKGLIQEESYFSEEIIKKCENLEMLAPTGTHLGPYLEEYVCKIKQLKLRCYSLDELSHNPRNLCNLERLNISVGSVGMYNGPKLMKLKILEMSFTSKYGFEFLNYCPGLEINNESVSHFTQNRANGSECSQEWSSLWTLIVRYPNLKHLALRGNSSIFDIDVKELVALLPNLELVDFRKCDGITVESLNFVQKFSAMQNRKINLYCNENAKQMKLDLPHLSYDPDCIVKEFDFMRHCFAKDFENLPYFIGV</sequence>
<dbReference type="InterPro" id="IPR032675">
    <property type="entry name" value="LRR_dom_sf"/>
</dbReference>
<protein>
    <submittedName>
        <fullName evidence="1">Uncharacterized protein</fullName>
    </submittedName>
</protein>
<dbReference type="EMBL" id="CAEY01000349">
    <property type="status" value="NOT_ANNOTATED_CDS"/>
    <property type="molecule type" value="Genomic_DNA"/>
</dbReference>
<dbReference type="Proteomes" id="UP000015104">
    <property type="component" value="Unassembled WGS sequence"/>
</dbReference>
<proteinExistence type="predicted"/>
<reference evidence="2" key="1">
    <citation type="submission" date="2011-08" db="EMBL/GenBank/DDBJ databases">
        <authorList>
            <person name="Rombauts S."/>
        </authorList>
    </citation>
    <scope>NUCLEOTIDE SEQUENCE</scope>
    <source>
        <strain evidence="2">London</strain>
    </source>
</reference>